<dbReference type="Proteomes" id="UP000636800">
    <property type="component" value="Unassembled WGS sequence"/>
</dbReference>
<protein>
    <submittedName>
        <fullName evidence="2">Uncharacterized protein</fullName>
    </submittedName>
</protein>
<name>A0A835QM07_VANPL</name>
<evidence type="ECO:0000313" key="2">
    <source>
        <dbReference type="EMBL" id="KAG0471332.1"/>
    </source>
</evidence>
<evidence type="ECO:0000313" key="3">
    <source>
        <dbReference type="Proteomes" id="UP000636800"/>
    </source>
</evidence>
<dbReference type="EMBL" id="JADCNL010000008">
    <property type="protein sequence ID" value="KAG0469783.1"/>
    <property type="molecule type" value="Genomic_DNA"/>
</dbReference>
<accession>A0A835QM07</accession>
<dbReference type="AlphaFoldDB" id="A0A835QM07"/>
<comment type="caution">
    <text evidence="2">The sequence shown here is derived from an EMBL/GenBank/DDBJ whole genome shotgun (WGS) entry which is preliminary data.</text>
</comment>
<dbReference type="Proteomes" id="UP000639772">
    <property type="component" value="Unassembled WGS sequence"/>
</dbReference>
<proteinExistence type="predicted"/>
<evidence type="ECO:0000313" key="1">
    <source>
        <dbReference type="EMBL" id="KAG0469783.1"/>
    </source>
</evidence>
<gene>
    <name evidence="2" type="ORF">HPP92_015878</name>
    <name evidence="1" type="ORF">HPP92_016483</name>
</gene>
<sequence length="126" mass="14672">METAAEKKIHNFVWEFSPFRGEKGIREKMKSRGGEDDRCCSFVTTSMASTATEDLNRNEIKFEYFQSPRDKVEEEERLNRTLLLRLQLPERSVSNCRKAHKQNIIGEVLLCSIALKVEPIQSHKQK</sequence>
<keyword evidence="3" id="KW-1185">Reference proteome</keyword>
<dbReference type="EMBL" id="JADCNM010000008">
    <property type="protein sequence ID" value="KAG0471332.1"/>
    <property type="molecule type" value="Genomic_DNA"/>
</dbReference>
<reference evidence="3 4" key="1">
    <citation type="journal article" date="2020" name="Nat. Food">
        <title>A phased Vanilla planifolia genome enables genetic improvement of flavour and production.</title>
        <authorList>
            <person name="Hasing T."/>
            <person name="Tang H."/>
            <person name="Brym M."/>
            <person name="Khazi F."/>
            <person name="Huang T."/>
            <person name="Chambers A.H."/>
        </authorList>
    </citation>
    <scope>NUCLEOTIDE SEQUENCE [LARGE SCALE GENOMIC DNA]</scope>
    <source>
        <tissue evidence="2">Leaf</tissue>
    </source>
</reference>
<organism evidence="2 4">
    <name type="scientific">Vanilla planifolia</name>
    <name type="common">Vanilla</name>
    <dbReference type="NCBI Taxonomy" id="51239"/>
    <lineage>
        <taxon>Eukaryota</taxon>
        <taxon>Viridiplantae</taxon>
        <taxon>Streptophyta</taxon>
        <taxon>Embryophyta</taxon>
        <taxon>Tracheophyta</taxon>
        <taxon>Spermatophyta</taxon>
        <taxon>Magnoliopsida</taxon>
        <taxon>Liliopsida</taxon>
        <taxon>Asparagales</taxon>
        <taxon>Orchidaceae</taxon>
        <taxon>Vanilloideae</taxon>
        <taxon>Vanilleae</taxon>
        <taxon>Vanilla</taxon>
    </lineage>
</organism>
<evidence type="ECO:0000313" key="4">
    <source>
        <dbReference type="Proteomes" id="UP000639772"/>
    </source>
</evidence>